<proteinExistence type="predicted"/>
<gene>
    <name evidence="1" type="ORF">MANES_06G119100</name>
</gene>
<dbReference type="AlphaFoldDB" id="A0A2C9VQ32"/>
<accession>A0A2C9VQ32</accession>
<name>A0A2C9VQ32_MANES</name>
<dbReference type="EMBL" id="CM004392">
    <property type="protein sequence ID" value="OAY47951.1"/>
    <property type="molecule type" value="Genomic_DNA"/>
</dbReference>
<evidence type="ECO:0000313" key="1">
    <source>
        <dbReference type="EMBL" id="OAY47951.1"/>
    </source>
</evidence>
<protein>
    <submittedName>
        <fullName evidence="1">Uncharacterized protein</fullName>
    </submittedName>
</protein>
<reference evidence="1" key="1">
    <citation type="submission" date="2016-02" db="EMBL/GenBank/DDBJ databases">
        <title>WGS assembly of Manihot esculenta.</title>
        <authorList>
            <person name="Bredeson J.V."/>
            <person name="Prochnik S.E."/>
            <person name="Lyons J.B."/>
            <person name="Schmutz J."/>
            <person name="Grimwood J."/>
            <person name="Vrebalov J."/>
            <person name="Bart R.S."/>
            <person name="Amuge T."/>
            <person name="Ferguson M.E."/>
            <person name="Green R."/>
            <person name="Putnam N."/>
            <person name="Stites J."/>
            <person name="Rounsley S."/>
            <person name="Rokhsar D.S."/>
        </authorList>
    </citation>
    <scope>NUCLEOTIDE SEQUENCE [LARGE SCALE GENOMIC DNA]</scope>
    <source>
        <tissue evidence="1">Leaf</tissue>
    </source>
</reference>
<sequence>MVVLLRFKEMTWDMAKQDIAEVTEPMAVINLKGVASSSIYPRKQTQFSLPRCPYVMDLIRSLGF</sequence>
<organism evidence="1">
    <name type="scientific">Manihot esculenta</name>
    <name type="common">Cassava</name>
    <name type="synonym">Jatropha manihot</name>
    <dbReference type="NCBI Taxonomy" id="3983"/>
    <lineage>
        <taxon>Eukaryota</taxon>
        <taxon>Viridiplantae</taxon>
        <taxon>Streptophyta</taxon>
        <taxon>Embryophyta</taxon>
        <taxon>Tracheophyta</taxon>
        <taxon>Spermatophyta</taxon>
        <taxon>Magnoliopsida</taxon>
        <taxon>eudicotyledons</taxon>
        <taxon>Gunneridae</taxon>
        <taxon>Pentapetalae</taxon>
        <taxon>rosids</taxon>
        <taxon>fabids</taxon>
        <taxon>Malpighiales</taxon>
        <taxon>Euphorbiaceae</taxon>
        <taxon>Crotonoideae</taxon>
        <taxon>Manihoteae</taxon>
        <taxon>Manihot</taxon>
    </lineage>
</organism>